<dbReference type="KEGG" id="bany:112046217"/>
<dbReference type="AlphaFoldDB" id="A0A6J1N6F6"/>
<dbReference type="NCBIfam" id="TIGR00231">
    <property type="entry name" value="small_GTP"/>
    <property type="match status" value="1"/>
</dbReference>
<dbReference type="SMART" id="SM00175">
    <property type="entry name" value="RAB"/>
    <property type="match status" value="1"/>
</dbReference>
<evidence type="ECO:0000313" key="3">
    <source>
        <dbReference type="Proteomes" id="UP001652582"/>
    </source>
</evidence>
<keyword evidence="3" id="KW-1185">Reference proteome</keyword>
<protein>
    <submittedName>
        <fullName evidence="4">Ras-related protein Rab-28</fullName>
    </submittedName>
</protein>
<dbReference type="RefSeq" id="XP_023938556.1">
    <property type="nucleotide sequence ID" value="XM_024082788.2"/>
</dbReference>
<dbReference type="InterPro" id="IPR027417">
    <property type="entry name" value="P-loop_NTPase"/>
</dbReference>
<gene>
    <name evidence="4" type="primary">LOC112046217</name>
</gene>
<organism evidence="3 4">
    <name type="scientific">Bicyclus anynana</name>
    <name type="common">Squinting bush brown butterfly</name>
    <dbReference type="NCBI Taxonomy" id="110368"/>
    <lineage>
        <taxon>Eukaryota</taxon>
        <taxon>Metazoa</taxon>
        <taxon>Ecdysozoa</taxon>
        <taxon>Arthropoda</taxon>
        <taxon>Hexapoda</taxon>
        <taxon>Insecta</taxon>
        <taxon>Pterygota</taxon>
        <taxon>Neoptera</taxon>
        <taxon>Endopterygota</taxon>
        <taxon>Lepidoptera</taxon>
        <taxon>Glossata</taxon>
        <taxon>Ditrysia</taxon>
        <taxon>Papilionoidea</taxon>
        <taxon>Nymphalidae</taxon>
        <taxon>Satyrinae</taxon>
        <taxon>Satyrini</taxon>
        <taxon>Mycalesina</taxon>
        <taxon>Bicyclus</taxon>
    </lineage>
</organism>
<dbReference type="Pfam" id="PF00071">
    <property type="entry name" value="Ras"/>
    <property type="match status" value="1"/>
</dbReference>
<dbReference type="GeneID" id="112046217"/>
<dbReference type="OrthoDB" id="10254700at2759"/>
<dbReference type="SUPFAM" id="SSF52540">
    <property type="entry name" value="P-loop containing nucleoside triphosphate hydrolases"/>
    <property type="match status" value="1"/>
</dbReference>
<dbReference type="PANTHER" id="PTHR47978">
    <property type="match status" value="1"/>
</dbReference>
<evidence type="ECO:0000313" key="4">
    <source>
        <dbReference type="RefSeq" id="XP_023938556.1"/>
    </source>
</evidence>
<dbReference type="SMART" id="SM00173">
    <property type="entry name" value="RAS"/>
    <property type="match status" value="1"/>
</dbReference>
<dbReference type="PRINTS" id="PR00449">
    <property type="entry name" value="RASTRNSFRMNG"/>
</dbReference>
<evidence type="ECO:0000256" key="1">
    <source>
        <dbReference type="ARBA" id="ARBA00006270"/>
    </source>
</evidence>
<dbReference type="GO" id="GO:0003924">
    <property type="term" value="F:GTPase activity"/>
    <property type="evidence" value="ECO:0007669"/>
    <property type="project" value="InterPro"/>
</dbReference>
<keyword evidence="2" id="KW-0547">Nucleotide-binding</keyword>
<dbReference type="Proteomes" id="UP001652582">
    <property type="component" value="Chromosome 14"/>
</dbReference>
<dbReference type="PROSITE" id="PS51419">
    <property type="entry name" value="RAB"/>
    <property type="match status" value="1"/>
</dbReference>
<comment type="similarity">
    <text evidence="1">Belongs to the small GTPase superfamily. Rab family.</text>
</comment>
<name>A0A6J1N6F6_BICAN</name>
<dbReference type="Gene3D" id="3.40.50.300">
    <property type="entry name" value="P-loop containing nucleotide triphosphate hydrolases"/>
    <property type="match status" value="1"/>
</dbReference>
<dbReference type="GO" id="GO:0005525">
    <property type="term" value="F:GTP binding"/>
    <property type="evidence" value="ECO:0007669"/>
    <property type="project" value="InterPro"/>
</dbReference>
<proteinExistence type="inferred from homology"/>
<dbReference type="InterPro" id="IPR001806">
    <property type="entry name" value="Small_GTPase"/>
</dbReference>
<accession>A0A6J1N6F6</accession>
<dbReference type="InterPro" id="IPR005225">
    <property type="entry name" value="Small_GTP-bd"/>
</dbReference>
<sequence length="239" mass="26169">MCAMSESEDEEFSGKSVKITLVGEPSTGKSSICNRYLGGCGASWGSTQGAEVSAAQWAGARPPTPLQICDVAGAALGSDMLPNYLYASDVVIFVYDLTNLQSFDKLEVWMRAIKDNFEAETNKPLMALFGNKSDLEHQRAVRLSCVQKFSSEHLLENFKGSAKTGDMVNTAFSKLIARVLGVQMPVELVAHRKSTDTQISEQINGHPLLSPNDNNTLIMNRKMLRKIQRKDSSSICSIQ</sequence>
<evidence type="ECO:0000256" key="2">
    <source>
        <dbReference type="ARBA" id="ARBA00022741"/>
    </source>
</evidence>
<reference evidence="4" key="1">
    <citation type="submission" date="2025-08" db="UniProtKB">
        <authorList>
            <consortium name="RefSeq"/>
        </authorList>
    </citation>
    <scope>IDENTIFICATION</scope>
</reference>